<evidence type="ECO:0000313" key="3">
    <source>
        <dbReference type="Proteomes" id="UP000280008"/>
    </source>
</evidence>
<sequence>MTTSDVPLDEDAAEPATTVAPGSTGTVEPSWSTALVMGGVLLVTTENGSRYELDFDRLCVTRYPDLETWPGARLRRDEDELTLRGLQAIIVGYPMRLLLEIREDGVPTVRQTGHVTSIEWLT</sequence>
<organism evidence="2 3">
    <name type="scientific">Frondihabitans australicus</name>
    <dbReference type="NCBI Taxonomy" id="386892"/>
    <lineage>
        <taxon>Bacteria</taxon>
        <taxon>Bacillati</taxon>
        <taxon>Actinomycetota</taxon>
        <taxon>Actinomycetes</taxon>
        <taxon>Micrococcales</taxon>
        <taxon>Microbacteriaceae</taxon>
        <taxon>Frondihabitans</taxon>
    </lineage>
</organism>
<evidence type="ECO:0000313" key="2">
    <source>
        <dbReference type="EMBL" id="RKR75899.1"/>
    </source>
</evidence>
<evidence type="ECO:0000256" key="1">
    <source>
        <dbReference type="SAM" id="MobiDB-lite"/>
    </source>
</evidence>
<dbReference type="EMBL" id="RBKS01000001">
    <property type="protein sequence ID" value="RKR75899.1"/>
    <property type="molecule type" value="Genomic_DNA"/>
</dbReference>
<gene>
    <name evidence="2" type="ORF">C8E83_3063</name>
</gene>
<feature type="region of interest" description="Disordered" evidence="1">
    <location>
        <begin position="1"/>
        <end position="28"/>
    </location>
</feature>
<protein>
    <submittedName>
        <fullName evidence="2">Uncharacterized protein</fullName>
    </submittedName>
</protein>
<accession>A0A495IJD4</accession>
<dbReference type="AlphaFoldDB" id="A0A495IJD4"/>
<proteinExistence type="predicted"/>
<dbReference type="Proteomes" id="UP000280008">
    <property type="component" value="Unassembled WGS sequence"/>
</dbReference>
<name>A0A495IJD4_9MICO</name>
<dbReference type="RefSeq" id="WP_147430201.1">
    <property type="nucleotide sequence ID" value="NZ_RBKS01000001.1"/>
</dbReference>
<keyword evidence="3" id="KW-1185">Reference proteome</keyword>
<reference evidence="2 3" key="1">
    <citation type="submission" date="2018-10" db="EMBL/GenBank/DDBJ databases">
        <title>Sequencing the genomes of 1000 actinobacteria strains.</title>
        <authorList>
            <person name="Klenk H.-P."/>
        </authorList>
    </citation>
    <scope>NUCLEOTIDE SEQUENCE [LARGE SCALE GENOMIC DNA]</scope>
    <source>
        <strain evidence="2 3">DSM 17894</strain>
    </source>
</reference>
<dbReference type="OrthoDB" id="5118767at2"/>
<comment type="caution">
    <text evidence="2">The sequence shown here is derived from an EMBL/GenBank/DDBJ whole genome shotgun (WGS) entry which is preliminary data.</text>
</comment>